<protein>
    <submittedName>
        <fullName evidence="2">ABC transporter substrate-binding protein</fullName>
    </submittedName>
</protein>
<dbReference type="Pfam" id="PF09084">
    <property type="entry name" value="NMT1"/>
    <property type="match status" value="1"/>
</dbReference>
<reference evidence="2 3" key="1">
    <citation type="submission" date="2020-04" db="EMBL/GenBank/DDBJ databases">
        <title>MicrobeNet Type strains.</title>
        <authorList>
            <person name="Nicholson A.C."/>
        </authorList>
    </citation>
    <scope>NUCLEOTIDE SEQUENCE [LARGE SCALE GENOMIC DNA]</scope>
    <source>
        <strain evidence="2 3">DSM 45078</strain>
    </source>
</reference>
<name>A0A846XK77_9NOCA</name>
<organism evidence="2 3">
    <name type="scientific">Nocardia speluncae</name>
    <dbReference type="NCBI Taxonomy" id="419477"/>
    <lineage>
        <taxon>Bacteria</taxon>
        <taxon>Bacillati</taxon>
        <taxon>Actinomycetota</taxon>
        <taxon>Actinomycetes</taxon>
        <taxon>Mycobacteriales</taxon>
        <taxon>Nocardiaceae</taxon>
        <taxon>Nocardia</taxon>
    </lineage>
</organism>
<accession>A0A846XK77</accession>
<dbReference type="PANTHER" id="PTHR30024">
    <property type="entry name" value="ALIPHATIC SULFONATES-BINDING PROTEIN-RELATED"/>
    <property type="match status" value="1"/>
</dbReference>
<evidence type="ECO:0000313" key="2">
    <source>
        <dbReference type="EMBL" id="NKY35066.1"/>
    </source>
</evidence>
<gene>
    <name evidence="2" type="ORF">HGA13_18615</name>
</gene>
<dbReference type="PROSITE" id="PS51257">
    <property type="entry name" value="PROKAR_LIPOPROTEIN"/>
    <property type="match status" value="1"/>
</dbReference>
<dbReference type="AlphaFoldDB" id="A0A846XK77"/>
<dbReference type="Gene3D" id="3.40.190.10">
    <property type="entry name" value="Periplasmic binding protein-like II"/>
    <property type="match status" value="2"/>
</dbReference>
<keyword evidence="3" id="KW-1185">Reference proteome</keyword>
<comment type="caution">
    <text evidence="2">The sequence shown here is derived from an EMBL/GenBank/DDBJ whole genome shotgun (WGS) entry which is preliminary data.</text>
</comment>
<feature type="domain" description="SsuA/THI5-like" evidence="1">
    <location>
        <begin position="59"/>
        <end position="247"/>
    </location>
</feature>
<proteinExistence type="predicted"/>
<evidence type="ECO:0000313" key="3">
    <source>
        <dbReference type="Proteomes" id="UP000565715"/>
    </source>
</evidence>
<dbReference type="InterPro" id="IPR015168">
    <property type="entry name" value="SsuA/THI5"/>
</dbReference>
<sequence>MKHPLRRVFSIIGALVLAVAGLTGCISTPDSVGGDPEAVRIGTLRGQPHLYAPYFMQQFAPAGTNYEIVLFENSPDIKNALASGAVDIGVLGAPAMLAGVAAEQDVRIIASASDGGSGFVGRPELRTAQDLRGRRIGFPAGSSQEIALKLTLAAHGLDPETDVQLVNLAYSDMAGAYTAGRVDAFLSAEMGVSIARQAGAHQILSPYETPIGATNIVLGGNGRFLEEQPDRAQETVASFIRAIEFMKGDRDAWAAGLVETFGLDRAVTDIAIENVDLRWQLDDEYRQRVTELARQMVEFDQLPSAPDMTKVFRTDFLDTAETQR</sequence>
<dbReference type="Proteomes" id="UP000565715">
    <property type="component" value="Unassembled WGS sequence"/>
</dbReference>
<dbReference type="RefSeq" id="WP_068043764.1">
    <property type="nucleotide sequence ID" value="NZ_JAAXOO010000004.1"/>
</dbReference>
<evidence type="ECO:0000259" key="1">
    <source>
        <dbReference type="Pfam" id="PF09084"/>
    </source>
</evidence>
<dbReference type="SUPFAM" id="SSF53850">
    <property type="entry name" value="Periplasmic binding protein-like II"/>
    <property type="match status" value="1"/>
</dbReference>
<dbReference type="EMBL" id="JAAXOO010000004">
    <property type="protein sequence ID" value="NKY35066.1"/>
    <property type="molecule type" value="Genomic_DNA"/>
</dbReference>